<dbReference type="AlphaFoldDB" id="W0SF38"/>
<dbReference type="GO" id="GO:0006635">
    <property type="term" value="P:fatty acid beta-oxidation"/>
    <property type="evidence" value="ECO:0007669"/>
    <property type="project" value="TreeGrafter"/>
</dbReference>
<evidence type="ECO:0000313" key="4">
    <source>
        <dbReference type="Proteomes" id="UP000031637"/>
    </source>
</evidence>
<dbReference type="InterPro" id="IPR014748">
    <property type="entry name" value="Enoyl-CoA_hydra_C"/>
</dbReference>
<gene>
    <name evidence="3" type="ORF">SUTH_02073</name>
</gene>
<dbReference type="Pfam" id="PF00378">
    <property type="entry name" value="ECH_1"/>
    <property type="match status" value="1"/>
</dbReference>
<dbReference type="SUPFAM" id="SSF52096">
    <property type="entry name" value="ClpP/crotonase"/>
    <property type="match status" value="1"/>
</dbReference>
<dbReference type="EMBL" id="AP012547">
    <property type="protein sequence ID" value="BAO29864.1"/>
    <property type="molecule type" value="Genomic_DNA"/>
</dbReference>
<dbReference type="InterPro" id="IPR001753">
    <property type="entry name" value="Enoyl-CoA_hydra/iso"/>
</dbReference>
<keyword evidence="2" id="KW-0456">Lyase</keyword>
<dbReference type="STRING" id="1223802.SUTH_02073"/>
<accession>W0SF38</accession>
<proteinExistence type="inferred from homology"/>
<evidence type="ECO:0000256" key="1">
    <source>
        <dbReference type="ARBA" id="ARBA00005254"/>
    </source>
</evidence>
<protein>
    <submittedName>
        <fullName evidence="3">Enoyl-CoA hydratase</fullName>
    </submittedName>
</protein>
<dbReference type="InterPro" id="IPR029045">
    <property type="entry name" value="ClpP/crotonase-like_dom_sf"/>
</dbReference>
<keyword evidence="4" id="KW-1185">Reference proteome</keyword>
<evidence type="ECO:0000313" key="3">
    <source>
        <dbReference type="EMBL" id="BAO29864.1"/>
    </source>
</evidence>
<sequence>MNGDGVLLETDAASGIATITLNRPKALNALDMAMADGLRATTRHVAGDATVRAVVIQGAGEHFMAGGDIKAFHETLDAPAAERRALLERLIGEVHEAVTSIRTMEKPVIASVRGAVAGFGFSLMSACDLAIAADSSYFTLAYRHIGTSPDGGSTYALPRLVGAKQAMEIALLGERFNAARALELGLVNRVVPAAELAAATQALALELANGPTIALGRTKLLINESLNRKLAEQLQAEQDSFAACAMTQDFARGVRGFVAKQKPRFLGN</sequence>
<dbReference type="Proteomes" id="UP000031637">
    <property type="component" value="Chromosome"/>
</dbReference>
<dbReference type="GO" id="GO:0016829">
    <property type="term" value="F:lyase activity"/>
    <property type="evidence" value="ECO:0007669"/>
    <property type="project" value="UniProtKB-KW"/>
</dbReference>
<evidence type="ECO:0000256" key="2">
    <source>
        <dbReference type="ARBA" id="ARBA00023239"/>
    </source>
</evidence>
<dbReference type="CDD" id="cd06558">
    <property type="entry name" value="crotonase-like"/>
    <property type="match status" value="1"/>
</dbReference>
<dbReference type="OrthoDB" id="9775794at2"/>
<dbReference type="Gene3D" id="3.90.226.10">
    <property type="entry name" value="2-enoyl-CoA Hydratase, Chain A, domain 1"/>
    <property type="match status" value="1"/>
</dbReference>
<name>W0SF38_9PROT</name>
<dbReference type="PANTHER" id="PTHR11941:SF133">
    <property type="entry name" value="1,2-EPOXYPHENYLACETYL-COA ISOMERASE"/>
    <property type="match status" value="1"/>
</dbReference>
<dbReference type="Gene3D" id="1.10.12.10">
    <property type="entry name" value="Lyase 2-enoyl-coa Hydratase, Chain A, domain 2"/>
    <property type="match status" value="1"/>
</dbReference>
<organism evidence="3 4">
    <name type="scientific">Sulfuritalea hydrogenivorans sk43H</name>
    <dbReference type="NCBI Taxonomy" id="1223802"/>
    <lineage>
        <taxon>Bacteria</taxon>
        <taxon>Pseudomonadati</taxon>
        <taxon>Pseudomonadota</taxon>
        <taxon>Betaproteobacteria</taxon>
        <taxon>Nitrosomonadales</taxon>
        <taxon>Sterolibacteriaceae</taxon>
        <taxon>Sulfuritalea</taxon>
    </lineage>
</organism>
<dbReference type="RefSeq" id="WP_041099045.1">
    <property type="nucleotide sequence ID" value="NZ_AP012547.1"/>
</dbReference>
<dbReference type="HOGENOM" id="CLU_009834_7_2_4"/>
<comment type="similarity">
    <text evidence="1">Belongs to the enoyl-CoA hydratase/isomerase family.</text>
</comment>
<dbReference type="KEGG" id="shd:SUTH_02073"/>
<reference evidence="3 4" key="1">
    <citation type="journal article" date="2014" name="Syst. Appl. Microbiol.">
        <title>Complete genomes of freshwater sulfur oxidizers Sulfuricella denitrificans skB26 and Sulfuritalea hydrogenivorans sk43H: genetic insights into the sulfur oxidation pathway of betaproteobacteria.</title>
        <authorList>
            <person name="Watanabe T."/>
            <person name="Kojima H."/>
            <person name="Fukui M."/>
        </authorList>
    </citation>
    <scope>NUCLEOTIDE SEQUENCE [LARGE SCALE GENOMIC DNA]</scope>
    <source>
        <strain evidence="3">DSM22779</strain>
    </source>
</reference>
<dbReference type="PANTHER" id="PTHR11941">
    <property type="entry name" value="ENOYL-COA HYDRATASE-RELATED"/>
    <property type="match status" value="1"/>
</dbReference>